<dbReference type="InterPro" id="IPR032710">
    <property type="entry name" value="NTF2-like_dom_sf"/>
</dbReference>
<protein>
    <submittedName>
        <fullName evidence="2">Nuclear transport factor 2 family protein</fullName>
    </submittedName>
</protein>
<comment type="caution">
    <text evidence="2">The sequence shown here is derived from an EMBL/GenBank/DDBJ whole genome shotgun (WGS) entry which is preliminary data.</text>
</comment>
<accession>A0ABW3MRV7</accession>
<dbReference type="EMBL" id="JBHTIS010004246">
    <property type="protein sequence ID" value="MFD1052235.1"/>
    <property type="molecule type" value="Genomic_DNA"/>
</dbReference>
<gene>
    <name evidence="2" type="ORF">ACFQ1S_45000</name>
</gene>
<feature type="non-terminal residue" evidence="2">
    <location>
        <position position="1"/>
    </location>
</feature>
<evidence type="ECO:0000313" key="3">
    <source>
        <dbReference type="Proteomes" id="UP001597045"/>
    </source>
</evidence>
<dbReference type="Pfam" id="PF12680">
    <property type="entry name" value="SnoaL_2"/>
    <property type="match status" value="1"/>
</dbReference>
<name>A0ABW3MRV7_9PSEU</name>
<reference evidence="3" key="1">
    <citation type="journal article" date="2019" name="Int. J. Syst. Evol. Microbiol.">
        <title>The Global Catalogue of Microorganisms (GCM) 10K type strain sequencing project: providing services to taxonomists for standard genome sequencing and annotation.</title>
        <authorList>
            <consortium name="The Broad Institute Genomics Platform"/>
            <consortium name="The Broad Institute Genome Sequencing Center for Infectious Disease"/>
            <person name="Wu L."/>
            <person name="Ma J."/>
        </authorList>
    </citation>
    <scope>NUCLEOTIDE SEQUENCE [LARGE SCALE GENOMIC DNA]</scope>
    <source>
        <strain evidence="3">JCM 31486</strain>
    </source>
</reference>
<evidence type="ECO:0000313" key="2">
    <source>
        <dbReference type="EMBL" id="MFD1052235.1"/>
    </source>
</evidence>
<dbReference type="SUPFAM" id="SSF54427">
    <property type="entry name" value="NTF2-like"/>
    <property type="match status" value="1"/>
</dbReference>
<organism evidence="2 3">
    <name type="scientific">Kibdelosporangium lantanae</name>
    <dbReference type="NCBI Taxonomy" id="1497396"/>
    <lineage>
        <taxon>Bacteria</taxon>
        <taxon>Bacillati</taxon>
        <taxon>Actinomycetota</taxon>
        <taxon>Actinomycetes</taxon>
        <taxon>Pseudonocardiales</taxon>
        <taxon>Pseudonocardiaceae</taxon>
        <taxon>Kibdelosporangium</taxon>
    </lineage>
</organism>
<feature type="domain" description="SnoaL-like" evidence="1">
    <location>
        <begin position="3"/>
        <end position="73"/>
    </location>
</feature>
<proteinExistence type="predicted"/>
<sequence length="88" mass="9782">SRLEGRDDIRAFLTATWAANPLTYTEYRVLAIHDTTDPEVIIVEQEAVGTHDGRPFALPNLLVLRVRDGLITHNRDYVHFLAAAAALG</sequence>
<keyword evidence="3" id="KW-1185">Reference proteome</keyword>
<dbReference type="Gene3D" id="3.10.450.50">
    <property type="match status" value="1"/>
</dbReference>
<evidence type="ECO:0000259" key="1">
    <source>
        <dbReference type="Pfam" id="PF12680"/>
    </source>
</evidence>
<dbReference type="InterPro" id="IPR037401">
    <property type="entry name" value="SnoaL-like"/>
</dbReference>
<dbReference type="Proteomes" id="UP001597045">
    <property type="component" value="Unassembled WGS sequence"/>
</dbReference>